<keyword evidence="6 9" id="KW-1133">Transmembrane helix</keyword>
<dbReference type="InterPro" id="IPR043428">
    <property type="entry name" value="LivM-like"/>
</dbReference>
<evidence type="ECO:0000256" key="7">
    <source>
        <dbReference type="ARBA" id="ARBA00023136"/>
    </source>
</evidence>
<protein>
    <submittedName>
        <fullName evidence="10">Branched-chain amino acid transport system permease protein</fullName>
    </submittedName>
</protein>
<evidence type="ECO:0000256" key="3">
    <source>
        <dbReference type="ARBA" id="ARBA00022475"/>
    </source>
</evidence>
<feature type="transmembrane region" description="Helical" evidence="9">
    <location>
        <begin position="71"/>
        <end position="95"/>
    </location>
</feature>
<dbReference type="PANTHER" id="PTHR11795:SF442">
    <property type="entry name" value="ABC TRANSPORTER ATP-BINDING PROTEIN"/>
    <property type="match status" value="1"/>
</dbReference>
<dbReference type="GO" id="GO:0015658">
    <property type="term" value="F:branched-chain amino acid transmembrane transporter activity"/>
    <property type="evidence" value="ECO:0007669"/>
    <property type="project" value="InterPro"/>
</dbReference>
<dbReference type="Pfam" id="PF02653">
    <property type="entry name" value="BPD_transp_2"/>
    <property type="match status" value="2"/>
</dbReference>
<evidence type="ECO:0000256" key="8">
    <source>
        <dbReference type="ARBA" id="ARBA00037998"/>
    </source>
</evidence>
<keyword evidence="5" id="KW-0029">Amino-acid transport</keyword>
<dbReference type="InterPro" id="IPR052157">
    <property type="entry name" value="BCAA_transport_permease"/>
</dbReference>
<dbReference type="Proteomes" id="UP000519439">
    <property type="component" value="Unassembled WGS sequence"/>
</dbReference>
<feature type="transmembrane region" description="Helical" evidence="9">
    <location>
        <begin position="319"/>
        <end position="339"/>
    </location>
</feature>
<evidence type="ECO:0000256" key="1">
    <source>
        <dbReference type="ARBA" id="ARBA00004651"/>
    </source>
</evidence>
<gene>
    <name evidence="10" type="ORF">GGR34_000182</name>
</gene>
<feature type="transmembrane region" description="Helical" evidence="9">
    <location>
        <begin position="394"/>
        <end position="415"/>
    </location>
</feature>
<comment type="subcellular location">
    <subcellularLocation>
        <location evidence="1">Cell membrane</location>
        <topology evidence="1">Multi-pass membrane protein</topology>
    </subcellularLocation>
</comment>
<dbReference type="GO" id="GO:0006865">
    <property type="term" value="P:amino acid transport"/>
    <property type="evidence" value="ECO:0007669"/>
    <property type="project" value="UniProtKB-KW"/>
</dbReference>
<evidence type="ECO:0000313" key="11">
    <source>
        <dbReference type="Proteomes" id="UP000519439"/>
    </source>
</evidence>
<feature type="transmembrane region" description="Helical" evidence="9">
    <location>
        <begin position="154"/>
        <end position="171"/>
    </location>
</feature>
<evidence type="ECO:0000256" key="4">
    <source>
        <dbReference type="ARBA" id="ARBA00022692"/>
    </source>
</evidence>
<evidence type="ECO:0000256" key="9">
    <source>
        <dbReference type="SAM" id="Phobius"/>
    </source>
</evidence>
<dbReference type="PANTHER" id="PTHR11795">
    <property type="entry name" value="BRANCHED-CHAIN AMINO ACID TRANSPORT SYSTEM PERMEASE PROTEIN LIVH"/>
    <property type="match status" value="1"/>
</dbReference>
<feature type="transmembrane region" description="Helical" evidence="9">
    <location>
        <begin position="20"/>
        <end position="40"/>
    </location>
</feature>
<feature type="transmembrane region" description="Helical" evidence="9">
    <location>
        <begin position="232"/>
        <end position="258"/>
    </location>
</feature>
<feature type="transmembrane region" description="Helical" evidence="9">
    <location>
        <begin position="107"/>
        <end position="126"/>
    </location>
</feature>
<feature type="transmembrane region" description="Helical" evidence="9">
    <location>
        <begin position="514"/>
        <end position="534"/>
    </location>
</feature>
<dbReference type="AlphaFoldDB" id="A0A7W6N6Q2"/>
<feature type="transmembrane region" description="Helical" evidence="9">
    <location>
        <begin position="586"/>
        <end position="607"/>
    </location>
</feature>
<dbReference type="InterPro" id="IPR001851">
    <property type="entry name" value="ABC_transp_permease"/>
</dbReference>
<keyword evidence="2" id="KW-0813">Transport</keyword>
<sequence>MIALDPSFLAVQALSGLSSASSLFITACGLTIVFGVTRIVNFAHGSLYMIGAYTAATLIPRLLEFSFGPTAFWAGILASALIVGVIGVIIEVVLLRRIYGAPELFQLLATFGVVLVVQDLVVQVFGPEDILGPRAPGLRAPVDILGRRFPSYELALIAAGPIVLGLVWLLLRRTRFGVLVRAATQDRDMVASLGVNQALLFTGTLFLGAFLAGLGGALQIPRVSANTGMDLAIIAEAFVVTVVGGMGSVPGAFLAALIIGQLQAFGILIFPKSTLVVVFLLMAVVLAIRPYGLFGRAEVIGGTHAVGIASRKPQPGRPFILLFTVAALAGFPLIADAYLLKVATEILIFALFAFSLQLLIGVGGLVSFGHAAFFGLGAYGAALAVKWFGTSMETALPLGLALAALGAGLIGAFVVRLSGIYLAMMTLAAAQILYAVAFQWVDVTGGDNGIVGVWPSRWASGPVPYYLLTAALTLVAVLLLKRIIDAPFGYALRAARDSEARAEAIGLAIRRHRWLAFIAAGAAAGLAGGLYAFSRGSVDPSLLGISTSVDALTMLLLGGIQTVIGPLVGAGALHALRDWIMPLTPLWRLFLGLSIIAMVLLFPRGLVGTVRDRWEARA</sequence>
<keyword evidence="11" id="KW-1185">Reference proteome</keyword>
<evidence type="ECO:0000256" key="2">
    <source>
        <dbReference type="ARBA" id="ARBA00022448"/>
    </source>
</evidence>
<proteinExistence type="inferred from homology"/>
<dbReference type="GO" id="GO:0005886">
    <property type="term" value="C:plasma membrane"/>
    <property type="evidence" value="ECO:0007669"/>
    <property type="project" value="UniProtKB-SubCell"/>
</dbReference>
<feature type="transmembrane region" description="Helical" evidence="9">
    <location>
        <begin position="554"/>
        <end position="574"/>
    </location>
</feature>
<organism evidence="10 11">
    <name type="scientific">Microvirga flocculans</name>
    <dbReference type="NCBI Taxonomy" id="217168"/>
    <lineage>
        <taxon>Bacteria</taxon>
        <taxon>Pseudomonadati</taxon>
        <taxon>Pseudomonadota</taxon>
        <taxon>Alphaproteobacteria</taxon>
        <taxon>Hyphomicrobiales</taxon>
        <taxon>Methylobacteriaceae</taxon>
        <taxon>Microvirga</taxon>
    </lineage>
</organism>
<keyword evidence="7 9" id="KW-0472">Membrane</keyword>
<accession>A0A7W6N6Q2</accession>
<dbReference type="EMBL" id="JACIDC010000001">
    <property type="protein sequence ID" value="MBB4038553.1"/>
    <property type="molecule type" value="Genomic_DNA"/>
</dbReference>
<comment type="caution">
    <text evidence="10">The sequence shown here is derived from an EMBL/GenBank/DDBJ whole genome shotgun (WGS) entry which is preliminary data.</text>
</comment>
<feature type="transmembrane region" description="Helical" evidence="9">
    <location>
        <begin position="47"/>
        <end position="65"/>
    </location>
</feature>
<dbReference type="CDD" id="cd06582">
    <property type="entry name" value="TM_PBP1_LivH_like"/>
    <property type="match status" value="1"/>
</dbReference>
<reference evidence="10 11" key="1">
    <citation type="submission" date="2020-08" db="EMBL/GenBank/DDBJ databases">
        <title>Genomic Encyclopedia of Type Strains, Phase IV (KMG-IV): sequencing the most valuable type-strain genomes for metagenomic binning, comparative biology and taxonomic classification.</title>
        <authorList>
            <person name="Goeker M."/>
        </authorList>
    </citation>
    <scope>NUCLEOTIDE SEQUENCE [LARGE SCALE GENOMIC DNA]</scope>
    <source>
        <strain evidence="10 11">DSM 15743</strain>
    </source>
</reference>
<keyword evidence="4 9" id="KW-0812">Transmembrane</keyword>
<feature type="transmembrane region" description="Helical" evidence="9">
    <location>
        <begin position="265"/>
        <end position="288"/>
    </location>
</feature>
<feature type="transmembrane region" description="Helical" evidence="9">
    <location>
        <begin position="346"/>
        <end position="374"/>
    </location>
</feature>
<keyword evidence="3" id="KW-1003">Cell membrane</keyword>
<evidence type="ECO:0000313" key="10">
    <source>
        <dbReference type="EMBL" id="MBB4038553.1"/>
    </source>
</evidence>
<feature type="transmembrane region" description="Helical" evidence="9">
    <location>
        <begin position="463"/>
        <end position="480"/>
    </location>
</feature>
<evidence type="ECO:0000256" key="6">
    <source>
        <dbReference type="ARBA" id="ARBA00022989"/>
    </source>
</evidence>
<comment type="similarity">
    <text evidence="8">Belongs to the binding-protein-dependent transport system permease family. LivHM subfamily.</text>
</comment>
<evidence type="ECO:0000256" key="5">
    <source>
        <dbReference type="ARBA" id="ARBA00022970"/>
    </source>
</evidence>
<name>A0A7W6N6Q2_9HYPH</name>
<dbReference type="CDD" id="cd06581">
    <property type="entry name" value="TM_PBP1_LivM_like"/>
    <property type="match status" value="1"/>
</dbReference>
<feature type="transmembrane region" description="Helical" evidence="9">
    <location>
        <begin position="198"/>
        <end position="220"/>
    </location>
</feature>
<feature type="transmembrane region" description="Helical" evidence="9">
    <location>
        <begin position="422"/>
        <end position="441"/>
    </location>
</feature>